<sequence>MERILEFETWSIDSSRHWPSRPRQRLRQSQQRQFSLVSAECRQTLQRGTISVSDQKTVSLLPYRGFTQSLPHQLAKIKFELILDSQLTIVKCNRNTAIELRFQECNVVQNSENTYNIERKIQTQDLDSMIPPSTTIAMDDGDDSPLLARTLRFRSIRVRWCSNRSPLITFDFSAPSLHFLNREKRH</sequence>
<organism evidence="1 2">
    <name type="scientific">Mucuna pruriens</name>
    <name type="common">Velvet bean</name>
    <name type="synonym">Dolichos pruriens</name>
    <dbReference type="NCBI Taxonomy" id="157652"/>
    <lineage>
        <taxon>Eukaryota</taxon>
        <taxon>Viridiplantae</taxon>
        <taxon>Streptophyta</taxon>
        <taxon>Embryophyta</taxon>
        <taxon>Tracheophyta</taxon>
        <taxon>Spermatophyta</taxon>
        <taxon>Magnoliopsida</taxon>
        <taxon>eudicotyledons</taxon>
        <taxon>Gunneridae</taxon>
        <taxon>Pentapetalae</taxon>
        <taxon>rosids</taxon>
        <taxon>fabids</taxon>
        <taxon>Fabales</taxon>
        <taxon>Fabaceae</taxon>
        <taxon>Papilionoideae</taxon>
        <taxon>50 kb inversion clade</taxon>
        <taxon>NPAAA clade</taxon>
        <taxon>indigoferoid/millettioid clade</taxon>
        <taxon>Phaseoleae</taxon>
        <taxon>Mucuna</taxon>
    </lineage>
</organism>
<proteinExistence type="predicted"/>
<evidence type="ECO:0000313" key="2">
    <source>
        <dbReference type="Proteomes" id="UP000257109"/>
    </source>
</evidence>
<dbReference type="AlphaFoldDB" id="A0A371G0S1"/>
<comment type="caution">
    <text evidence="1">The sequence shown here is derived from an EMBL/GenBank/DDBJ whole genome shotgun (WGS) entry which is preliminary data.</text>
</comment>
<dbReference type="EMBL" id="QJKJ01007149">
    <property type="protein sequence ID" value="RDX84112.1"/>
    <property type="molecule type" value="Genomic_DNA"/>
</dbReference>
<keyword evidence="2" id="KW-1185">Reference proteome</keyword>
<name>A0A371G0S1_MUCPR</name>
<evidence type="ECO:0000313" key="1">
    <source>
        <dbReference type="EMBL" id="RDX84112.1"/>
    </source>
</evidence>
<dbReference type="Proteomes" id="UP000257109">
    <property type="component" value="Unassembled WGS sequence"/>
</dbReference>
<accession>A0A371G0S1</accession>
<protein>
    <submittedName>
        <fullName evidence="1">Uncharacterized protein</fullName>
    </submittedName>
</protein>
<feature type="non-terminal residue" evidence="1">
    <location>
        <position position="1"/>
    </location>
</feature>
<gene>
    <name evidence="1" type="ORF">CR513_34887</name>
</gene>
<reference evidence="1" key="1">
    <citation type="submission" date="2018-05" db="EMBL/GenBank/DDBJ databases">
        <title>Draft genome of Mucuna pruriens seed.</title>
        <authorList>
            <person name="Nnadi N.E."/>
            <person name="Vos R."/>
            <person name="Hasami M.H."/>
            <person name="Devisetty U.K."/>
            <person name="Aguiy J.C."/>
        </authorList>
    </citation>
    <scope>NUCLEOTIDE SEQUENCE [LARGE SCALE GENOMIC DNA]</scope>
    <source>
        <strain evidence="1">JCA_2017</strain>
    </source>
</reference>